<dbReference type="PANTHER" id="PTHR34272:SF1">
    <property type="entry name" value="EXPRESSED PROTEIN"/>
    <property type="match status" value="1"/>
</dbReference>
<name>A0AAV8HRS3_9POAL</name>
<organism evidence="2 3">
    <name type="scientific">Rhynchospora pubera</name>
    <dbReference type="NCBI Taxonomy" id="906938"/>
    <lineage>
        <taxon>Eukaryota</taxon>
        <taxon>Viridiplantae</taxon>
        <taxon>Streptophyta</taxon>
        <taxon>Embryophyta</taxon>
        <taxon>Tracheophyta</taxon>
        <taxon>Spermatophyta</taxon>
        <taxon>Magnoliopsida</taxon>
        <taxon>Liliopsida</taxon>
        <taxon>Poales</taxon>
        <taxon>Cyperaceae</taxon>
        <taxon>Cyperoideae</taxon>
        <taxon>Rhynchosporeae</taxon>
        <taxon>Rhynchospora</taxon>
    </lineage>
</organism>
<dbReference type="PANTHER" id="PTHR34272">
    <property type="entry name" value="EXPRESSED PROTEIN"/>
    <property type="match status" value="1"/>
</dbReference>
<dbReference type="EMBL" id="JAMFTS010000001">
    <property type="protein sequence ID" value="KAJ4820565.1"/>
    <property type="molecule type" value="Genomic_DNA"/>
</dbReference>
<dbReference type="AlphaFoldDB" id="A0AAV8HRS3"/>
<gene>
    <name evidence="2" type="ORF">LUZ62_033131</name>
</gene>
<keyword evidence="3" id="KW-1185">Reference proteome</keyword>
<sequence length="205" mass="23671">MESMDQNHDTDINEDHSLNLSLTLGTPPSSRLFPSYPNRNSCPKPQSIPQLYPWATTRRATLHTLHHILSLNLTTITDNFRCRRCDSIKPVMYNILEKYNEVINYIIINRDIMFNRAPPEWLSPRLPDCHICGGAGSMRPVIAVKKRHINWLFLLLGQTLGCCNLDQLKYFCKHSKNHRTGSKSHVLYLTYLCLCNQLDPSFPSF</sequence>
<dbReference type="InterPro" id="IPR055513">
    <property type="entry name" value="DUF7086"/>
</dbReference>
<evidence type="ECO:0000259" key="1">
    <source>
        <dbReference type="Pfam" id="PF23324"/>
    </source>
</evidence>
<accession>A0AAV8HRS3</accession>
<reference evidence="2" key="1">
    <citation type="submission" date="2022-08" db="EMBL/GenBank/DDBJ databases">
        <authorList>
            <person name="Marques A."/>
        </authorList>
    </citation>
    <scope>NUCLEOTIDE SEQUENCE</scope>
    <source>
        <strain evidence="2">RhyPub2mFocal</strain>
        <tissue evidence="2">Leaves</tissue>
    </source>
</reference>
<dbReference type="Proteomes" id="UP001140206">
    <property type="component" value="Chromosome 1"/>
</dbReference>
<proteinExistence type="predicted"/>
<feature type="domain" description="DUF7086" evidence="1">
    <location>
        <begin position="66"/>
        <end position="198"/>
    </location>
</feature>
<protein>
    <submittedName>
        <fullName evidence="2">Hydroxyproline-rich glycoprotein family protein</fullName>
    </submittedName>
</protein>
<dbReference type="Pfam" id="PF23324">
    <property type="entry name" value="DUF7086"/>
    <property type="match status" value="1"/>
</dbReference>
<evidence type="ECO:0000313" key="3">
    <source>
        <dbReference type="Proteomes" id="UP001140206"/>
    </source>
</evidence>
<comment type="caution">
    <text evidence="2">The sequence shown here is derived from an EMBL/GenBank/DDBJ whole genome shotgun (WGS) entry which is preliminary data.</text>
</comment>
<evidence type="ECO:0000313" key="2">
    <source>
        <dbReference type="EMBL" id="KAJ4820565.1"/>
    </source>
</evidence>